<keyword evidence="5 10" id="KW-0812">Transmembrane</keyword>
<dbReference type="GO" id="GO:0005886">
    <property type="term" value="C:plasma membrane"/>
    <property type="evidence" value="ECO:0007669"/>
    <property type="project" value="UniProtKB-SubCell"/>
</dbReference>
<keyword evidence="3 10" id="KW-1003">Cell membrane</keyword>
<evidence type="ECO:0000256" key="9">
    <source>
        <dbReference type="ARBA" id="ARBA00038684"/>
    </source>
</evidence>
<organism evidence="12 13">
    <name type="scientific">Morganella morganii</name>
    <name type="common">Proteus morganii</name>
    <dbReference type="NCBI Taxonomy" id="582"/>
    <lineage>
        <taxon>Bacteria</taxon>
        <taxon>Pseudomonadati</taxon>
        <taxon>Pseudomonadota</taxon>
        <taxon>Gammaproteobacteria</taxon>
        <taxon>Enterobacterales</taxon>
        <taxon>Morganellaceae</taxon>
        <taxon>Morganella</taxon>
    </lineage>
</organism>
<evidence type="ECO:0000313" key="13">
    <source>
        <dbReference type="Proteomes" id="UP000650477"/>
    </source>
</evidence>
<evidence type="ECO:0000256" key="1">
    <source>
        <dbReference type="ARBA" id="ARBA00004651"/>
    </source>
</evidence>
<dbReference type="EMBL" id="PKLF01000010">
    <property type="protein sequence ID" value="MBE8613243.1"/>
    <property type="molecule type" value="Genomic_DNA"/>
</dbReference>
<keyword evidence="4 10" id="KW-0997">Cell inner membrane</keyword>
<evidence type="ECO:0000256" key="5">
    <source>
        <dbReference type="ARBA" id="ARBA00022692"/>
    </source>
</evidence>
<evidence type="ECO:0000256" key="8">
    <source>
        <dbReference type="ARBA" id="ARBA00034125"/>
    </source>
</evidence>
<feature type="transmembrane region" description="Helical" evidence="10">
    <location>
        <begin position="51"/>
        <end position="76"/>
    </location>
</feature>
<dbReference type="GO" id="GO:0015744">
    <property type="term" value="P:succinate transport"/>
    <property type="evidence" value="ECO:0007669"/>
    <property type="project" value="UniProtKB-UniRule"/>
</dbReference>
<evidence type="ECO:0000256" key="6">
    <source>
        <dbReference type="ARBA" id="ARBA00022989"/>
    </source>
</evidence>
<keyword evidence="2 10" id="KW-0813">Transport</keyword>
<reference evidence="12" key="1">
    <citation type="submission" date="2017-12" db="EMBL/GenBank/DDBJ databases">
        <title>Genome sequencing and analysis.</title>
        <authorList>
            <person name="Huang Y.-T."/>
        </authorList>
    </citation>
    <scope>NUCLEOTIDE SEQUENCE</scope>
    <source>
        <strain evidence="12">VGH116</strain>
    </source>
</reference>
<comment type="subcellular location">
    <subcellularLocation>
        <location evidence="10">Cell inner membrane</location>
        <topology evidence="10">Multi-pass membrane protein</topology>
    </subcellularLocation>
    <subcellularLocation>
        <location evidence="1">Cell membrane</location>
        <topology evidence="1">Multi-pass membrane protein</topology>
    </subcellularLocation>
</comment>
<dbReference type="HAMAP" id="MF_01191">
    <property type="entry name" value="YjjB"/>
    <property type="match status" value="1"/>
</dbReference>
<protein>
    <recommendedName>
        <fullName evidence="10">Probable succinate transporter subunit YjjB</fullName>
    </recommendedName>
</protein>
<dbReference type="InterPro" id="IPR050539">
    <property type="entry name" value="ThrE_Dicarb/AminoAcid_Exp"/>
</dbReference>
<evidence type="ECO:0000259" key="11">
    <source>
        <dbReference type="Pfam" id="PF12821"/>
    </source>
</evidence>
<dbReference type="NCBIfam" id="NF007391">
    <property type="entry name" value="PRK09917.1"/>
    <property type="match status" value="1"/>
</dbReference>
<evidence type="ECO:0000256" key="4">
    <source>
        <dbReference type="ARBA" id="ARBA00022519"/>
    </source>
</evidence>
<dbReference type="Proteomes" id="UP000650477">
    <property type="component" value="Unassembled WGS sequence"/>
</dbReference>
<evidence type="ECO:0000313" key="12">
    <source>
        <dbReference type="EMBL" id="MBE8613243.1"/>
    </source>
</evidence>
<proteinExistence type="inferred from homology"/>
<dbReference type="InterPro" id="IPR024528">
    <property type="entry name" value="ThrE_2"/>
</dbReference>
<dbReference type="OrthoDB" id="9810047at2"/>
<comment type="similarity">
    <text evidence="8 10">Belongs to the ThrE exporter (TC 2.A.79) family.</text>
</comment>
<evidence type="ECO:0000256" key="10">
    <source>
        <dbReference type="HAMAP-Rule" id="MF_01191"/>
    </source>
</evidence>
<dbReference type="InterPro" id="IPR020914">
    <property type="entry name" value="YjjB"/>
</dbReference>
<dbReference type="PANTHER" id="PTHR34390">
    <property type="entry name" value="UPF0442 PROTEIN YJJB-RELATED"/>
    <property type="match status" value="1"/>
</dbReference>
<sequence length="158" mass="17100">MMTVLSFLAALAQDMLLAAIPAAGFAMVFNVPKRALKYCALLGAIGHGSRFMLIAAGFDIVAATFWASVLVGIIGIQWSRWWLAHPKVFTVAAIIPMFPGINAYMAMLAVIKLSQSGFTPELLEMLVSNFLRAGFVVGALSIGLSVPGLWLYRKRPRV</sequence>
<name>A0A2C5TI68_MORMO</name>
<feature type="domain" description="Threonine/Serine exporter ThrE" evidence="11">
    <location>
        <begin position="14"/>
        <end position="147"/>
    </location>
</feature>
<dbReference type="AlphaFoldDB" id="A0A2C5TI68"/>
<dbReference type="PANTHER" id="PTHR34390:SF1">
    <property type="entry name" value="SUCCINATE TRANSPORTER SUBUNIT YJJB-RELATED"/>
    <property type="match status" value="1"/>
</dbReference>
<comment type="caution">
    <text evidence="12">The sequence shown here is derived from an EMBL/GenBank/DDBJ whole genome shotgun (WGS) entry which is preliminary data.</text>
</comment>
<evidence type="ECO:0000256" key="2">
    <source>
        <dbReference type="ARBA" id="ARBA00022448"/>
    </source>
</evidence>
<feature type="transmembrane region" description="Helical" evidence="10">
    <location>
        <begin position="88"/>
        <end position="111"/>
    </location>
</feature>
<dbReference type="Pfam" id="PF12821">
    <property type="entry name" value="ThrE_2"/>
    <property type="match status" value="1"/>
</dbReference>
<feature type="transmembrane region" description="Helical" evidence="10">
    <location>
        <begin position="131"/>
        <end position="152"/>
    </location>
</feature>
<evidence type="ECO:0000256" key="7">
    <source>
        <dbReference type="ARBA" id="ARBA00023136"/>
    </source>
</evidence>
<comment type="function">
    <text evidence="10">Involved in succinate export with YjjP. Both proteins are required for export.</text>
</comment>
<comment type="subunit">
    <text evidence="9 10">The transporter is composed of YjjB and YjjP.</text>
</comment>
<keyword evidence="7 10" id="KW-0472">Membrane</keyword>
<evidence type="ECO:0000256" key="3">
    <source>
        <dbReference type="ARBA" id="ARBA00022475"/>
    </source>
</evidence>
<accession>A0A2C5TI68</accession>
<gene>
    <name evidence="10" type="primary">yjjB</name>
    <name evidence="12" type="ORF">CYG68_12625</name>
</gene>
<keyword evidence="6 10" id="KW-1133">Transmembrane helix</keyword>